<evidence type="ECO:0000313" key="8">
    <source>
        <dbReference type="Proteomes" id="UP000326759"/>
    </source>
</evidence>
<evidence type="ECO:0000313" key="7">
    <source>
        <dbReference type="EMBL" id="KAB7500675.1"/>
    </source>
</evidence>
<evidence type="ECO:0000256" key="5">
    <source>
        <dbReference type="PIRNR" id="PIRNR017302"/>
    </source>
</evidence>
<dbReference type="GO" id="GO:0006364">
    <property type="term" value="P:rRNA processing"/>
    <property type="evidence" value="ECO:0007669"/>
    <property type="project" value="TreeGrafter"/>
</dbReference>
<dbReference type="PIRSF" id="PIRSF017302">
    <property type="entry name" value="Gltscr2"/>
    <property type="match status" value="1"/>
</dbReference>
<comment type="caution">
    <text evidence="7">The sequence shown here is derived from an EMBL/GenBank/DDBJ whole genome shotgun (WGS) entry which is preliminary data.</text>
</comment>
<dbReference type="Pfam" id="PF07767">
    <property type="entry name" value="Nop53"/>
    <property type="match status" value="1"/>
</dbReference>
<name>A0A5N5T379_9CRUS</name>
<dbReference type="InterPro" id="IPR011687">
    <property type="entry name" value="Nop53/GLTSCR2"/>
</dbReference>
<dbReference type="GO" id="GO:0005654">
    <property type="term" value="C:nucleoplasm"/>
    <property type="evidence" value="ECO:0007669"/>
    <property type="project" value="UniProtKB-SubCell"/>
</dbReference>
<dbReference type="Proteomes" id="UP000326759">
    <property type="component" value="Unassembled WGS sequence"/>
</dbReference>
<evidence type="ECO:0000256" key="6">
    <source>
        <dbReference type="SAM" id="Coils"/>
    </source>
</evidence>
<comment type="function">
    <text evidence="5">May play a role in ribosome biogenesis.</text>
</comment>
<dbReference type="GO" id="GO:0005730">
    <property type="term" value="C:nucleolus"/>
    <property type="evidence" value="ECO:0007669"/>
    <property type="project" value="UniProtKB-SubCell"/>
</dbReference>
<proteinExistence type="inferred from homology"/>
<dbReference type="GO" id="GO:0000027">
    <property type="term" value="P:ribosomal large subunit assembly"/>
    <property type="evidence" value="ECO:0007669"/>
    <property type="project" value="UniProtKB-UniRule"/>
</dbReference>
<keyword evidence="6" id="KW-0175">Coiled coil</keyword>
<keyword evidence="4 5" id="KW-0539">Nucleus</keyword>
<feature type="coiled-coil region" evidence="6">
    <location>
        <begin position="239"/>
        <end position="266"/>
    </location>
</feature>
<dbReference type="PANTHER" id="PTHR14211:SF7">
    <property type="entry name" value="RIBOSOME BIOGENESIS PROTEIN NOP53"/>
    <property type="match status" value="1"/>
</dbReference>
<organism evidence="7 8">
    <name type="scientific">Armadillidium nasatum</name>
    <dbReference type="NCBI Taxonomy" id="96803"/>
    <lineage>
        <taxon>Eukaryota</taxon>
        <taxon>Metazoa</taxon>
        <taxon>Ecdysozoa</taxon>
        <taxon>Arthropoda</taxon>
        <taxon>Crustacea</taxon>
        <taxon>Multicrustacea</taxon>
        <taxon>Malacostraca</taxon>
        <taxon>Eumalacostraca</taxon>
        <taxon>Peracarida</taxon>
        <taxon>Isopoda</taxon>
        <taxon>Oniscidea</taxon>
        <taxon>Crinocheta</taxon>
        <taxon>Armadillidiidae</taxon>
        <taxon>Armadillidium</taxon>
    </lineage>
</organism>
<gene>
    <name evidence="7" type="primary">GLTSCR2</name>
    <name evidence="7" type="ORF">Anas_08301</name>
</gene>
<evidence type="ECO:0000256" key="4">
    <source>
        <dbReference type="ARBA" id="ARBA00023242"/>
    </source>
</evidence>
<evidence type="ECO:0000256" key="3">
    <source>
        <dbReference type="ARBA" id="ARBA00022517"/>
    </source>
</evidence>
<evidence type="ECO:0000256" key="2">
    <source>
        <dbReference type="ARBA" id="ARBA00018339"/>
    </source>
</evidence>
<dbReference type="GO" id="GO:0008097">
    <property type="term" value="F:5S rRNA binding"/>
    <property type="evidence" value="ECO:0007669"/>
    <property type="project" value="TreeGrafter"/>
</dbReference>
<keyword evidence="3 5" id="KW-0690">Ribosome biogenesis</keyword>
<comment type="similarity">
    <text evidence="1 5">Belongs to the NOP53 family.</text>
</comment>
<dbReference type="OrthoDB" id="5072at2759"/>
<reference evidence="7 8" key="1">
    <citation type="journal article" date="2019" name="PLoS Biol.">
        <title>Sex chromosomes control vertical transmission of feminizing Wolbachia symbionts in an isopod.</title>
        <authorList>
            <person name="Becking T."/>
            <person name="Chebbi M.A."/>
            <person name="Giraud I."/>
            <person name="Moumen B."/>
            <person name="Laverre T."/>
            <person name="Caubet Y."/>
            <person name="Peccoud J."/>
            <person name="Gilbert C."/>
            <person name="Cordaux R."/>
        </authorList>
    </citation>
    <scope>NUCLEOTIDE SEQUENCE [LARGE SCALE GENOMIC DNA]</scope>
    <source>
        <strain evidence="7">ANa2</strain>
        <tissue evidence="7">Whole body excluding digestive tract and cuticle</tissue>
    </source>
</reference>
<accession>A0A5N5T379</accession>
<feature type="coiled-coil region" evidence="6">
    <location>
        <begin position="349"/>
        <end position="393"/>
    </location>
</feature>
<comment type="subcellular location">
    <subcellularLocation>
        <location evidence="5">Nucleus</location>
        <location evidence="5">Nucleolus</location>
    </subcellularLocation>
    <subcellularLocation>
        <location evidence="5">Nucleus</location>
        <location evidence="5">Nucleoplasm</location>
    </subcellularLocation>
</comment>
<dbReference type="PANTHER" id="PTHR14211">
    <property type="entry name" value="GLIOMA SUPPRESSOR CANDIDATE REGION GENE 2"/>
    <property type="match status" value="1"/>
</dbReference>
<dbReference type="AlphaFoldDB" id="A0A5N5T379"/>
<protein>
    <recommendedName>
        <fullName evidence="2 5">Ribosome biogenesis protein NOP53</fullName>
    </recommendedName>
</protein>
<evidence type="ECO:0000256" key="1">
    <source>
        <dbReference type="ARBA" id="ARBA00008838"/>
    </source>
</evidence>
<keyword evidence="8" id="KW-1185">Reference proteome</keyword>
<dbReference type="EMBL" id="SEYY01013110">
    <property type="protein sequence ID" value="KAB7500675.1"/>
    <property type="molecule type" value="Genomic_DNA"/>
</dbReference>
<sequence length="470" mass="55420">MKVITEVAPKKKKRFNKNKKKAWRKKINIDDIEDHLEEKRREERHGGPLEERVTEELFSLDYGEDDIKLNHEGKPSATLFTCNDNGLKPLFNRQEKKTLNCHQFINGLPGAKAISVKRGTMKQKEKRVIKYSKKLASGTPAAEIKKKRLRQQRKIDLKRKCKIEKPNYDRNLWETSPIIEGKFSDVSKTYLTEPVLFYKVQTKQAKVKTPSVRYEKPSLLPSVVVPKAGASYNPSYDDHQKLLAEALEVEKERKKKEEKIKRMRVKYKPNNDGITELEKMVEMTEGLPLNPNQDYETYNFSEEEEENEESENYISNKKIEKRSLQSRKKAKTLKIKEQKRLKLKERKMRENDINRLKSLEKNIAKEEKESEQLKKKKKRLQKLKDQYQTKKLSRYEFQDNDDVIPLGNELAESLRTMEPVGNPLESVFKSLQRRNIIEKRVKVRRAKAKKKMIKKKSCVESLNYLLNEPE</sequence>